<evidence type="ECO:0000313" key="2">
    <source>
        <dbReference type="EMBL" id="ATZ80182.1"/>
    </source>
</evidence>
<sequence>METQYIFENNITPKIINRSYSGNNNTLYMSYDLLKKIVVIWNCEELCNKIKNKMYTNLFNNRISCVKPILLNNAIIYDNGDIYSNDILYRTTYHKNDKCSYLLPINNKKNVICLTGKWSGEIFHFPFEFLCGLRLFENYNNKCIHVKKNKYTIEWLELCGITDIIDGNYYVNELYVPYFPPCGNPDLDDILWLKHIVEKNIVKKDIVKNIILVKRNKTRCIQNYFELEQYVITYAINNNLNLIIHDDDNLPSLKMQLQYFNEAKIIITPHGGSEVNLIACNKNAIVIELMDIDYTNICFARIAYFLNLNYYAIETNNYVVNMRDIHNILTGNVI</sequence>
<gene>
    <name evidence="2" type="ORF">BMW23_0122</name>
</gene>
<organism evidence="2">
    <name type="scientific">Bodo saltans virus</name>
    <dbReference type="NCBI Taxonomy" id="2024608"/>
    <lineage>
        <taxon>Viruses</taxon>
        <taxon>Varidnaviria</taxon>
        <taxon>Bamfordvirae</taxon>
        <taxon>Nucleocytoviricota</taxon>
        <taxon>Megaviricetes</taxon>
        <taxon>Imitervirales</taxon>
        <taxon>Mimiviridae</taxon>
        <taxon>Klosneuvirinae</taxon>
        <taxon>Theiavirus</taxon>
        <taxon>Theiavirus salishense</taxon>
    </lineage>
</organism>
<keyword evidence="3" id="KW-1185">Reference proteome</keyword>
<protein>
    <recommendedName>
        <fullName evidence="1">Glycosyltransferase 61 catalytic domain-containing protein</fullName>
    </recommendedName>
</protein>
<dbReference type="InterPro" id="IPR049625">
    <property type="entry name" value="Glyco_transf_61_cat"/>
</dbReference>
<accession>A0A2H4UTC1</accession>
<reference evidence="2" key="1">
    <citation type="journal article" date="2017" name="Elife">
        <title>The kinetoplastid-infecting Bodo saltans virus (BsV), a window into the most abundant giant viruses in the sea.</title>
        <authorList>
            <person name="Deeg C.M."/>
            <person name="Chow C.-E.T."/>
            <person name="Suttle C.A."/>
        </authorList>
    </citation>
    <scope>NUCLEOTIDE SEQUENCE</scope>
    <source>
        <strain evidence="2">NG1</strain>
    </source>
</reference>
<dbReference type="Pfam" id="PF04577">
    <property type="entry name" value="Glyco_transf_61"/>
    <property type="match status" value="1"/>
</dbReference>
<name>A0A2H4UTC1_9VIRU</name>
<evidence type="ECO:0000259" key="1">
    <source>
        <dbReference type="Pfam" id="PF04577"/>
    </source>
</evidence>
<dbReference type="EMBL" id="MF782455">
    <property type="protein sequence ID" value="ATZ80182.1"/>
    <property type="molecule type" value="Genomic_DNA"/>
</dbReference>
<proteinExistence type="predicted"/>
<evidence type="ECO:0000313" key="3">
    <source>
        <dbReference type="Proteomes" id="UP000240325"/>
    </source>
</evidence>
<dbReference type="GO" id="GO:0016757">
    <property type="term" value="F:glycosyltransferase activity"/>
    <property type="evidence" value="ECO:0007669"/>
    <property type="project" value="InterPro"/>
</dbReference>
<dbReference type="Proteomes" id="UP000240325">
    <property type="component" value="Segment"/>
</dbReference>
<feature type="domain" description="Glycosyltransferase 61 catalytic" evidence="1">
    <location>
        <begin position="123"/>
        <end position="287"/>
    </location>
</feature>